<feature type="transmembrane region" description="Helical" evidence="6">
    <location>
        <begin position="195"/>
        <end position="216"/>
    </location>
</feature>
<proteinExistence type="predicted"/>
<dbReference type="GeneID" id="106171827"/>
<feature type="transmembrane region" description="Helical" evidence="6">
    <location>
        <begin position="152"/>
        <end position="175"/>
    </location>
</feature>
<evidence type="ECO:0000313" key="8">
    <source>
        <dbReference type="RefSeq" id="XP_013407756.1"/>
    </source>
</evidence>
<dbReference type="Gene3D" id="1.20.1070.10">
    <property type="entry name" value="Rhodopsin 7-helix transmembrane proteins"/>
    <property type="match status" value="1"/>
</dbReference>
<feature type="transmembrane region" description="Helical" evidence="6">
    <location>
        <begin position="267"/>
        <end position="285"/>
    </location>
</feature>
<dbReference type="OrthoDB" id="6074760at2759"/>
<feature type="transmembrane region" description="Helical" evidence="6">
    <location>
        <begin position="38"/>
        <end position="59"/>
    </location>
</feature>
<keyword evidence="6" id="KW-1133">Transmembrane helix</keyword>
<dbReference type="KEGG" id="lak:106171827"/>
<keyword evidence="3" id="KW-0675">Receptor</keyword>
<dbReference type="Proteomes" id="UP000085678">
    <property type="component" value="Unplaced"/>
</dbReference>
<feature type="transmembrane region" description="Helical" evidence="6">
    <location>
        <begin position="107"/>
        <end position="131"/>
    </location>
</feature>
<keyword evidence="6" id="KW-0472">Membrane</keyword>
<protein>
    <submittedName>
        <fullName evidence="8">Uncharacterized protein LOC106171827</fullName>
    </submittedName>
</protein>
<evidence type="ECO:0000256" key="2">
    <source>
        <dbReference type="ARBA" id="ARBA00023040"/>
    </source>
</evidence>
<evidence type="ECO:0000256" key="5">
    <source>
        <dbReference type="SAM" id="MobiDB-lite"/>
    </source>
</evidence>
<evidence type="ECO:0000256" key="1">
    <source>
        <dbReference type="ARBA" id="ARBA00004141"/>
    </source>
</evidence>
<reference evidence="8" key="1">
    <citation type="submission" date="2025-08" db="UniProtKB">
        <authorList>
            <consortium name="RefSeq"/>
        </authorList>
    </citation>
    <scope>IDENTIFICATION</scope>
    <source>
        <tissue evidence="8">Gonads</tissue>
    </source>
</reference>
<feature type="region of interest" description="Disordered" evidence="5">
    <location>
        <begin position="241"/>
        <end position="260"/>
    </location>
</feature>
<evidence type="ECO:0000313" key="7">
    <source>
        <dbReference type="Proteomes" id="UP000085678"/>
    </source>
</evidence>
<dbReference type="PANTHER" id="PTHR24243:SF230">
    <property type="entry name" value="G-PROTEIN COUPLED RECEPTORS FAMILY 1 PROFILE DOMAIN-CONTAINING PROTEIN"/>
    <property type="match status" value="1"/>
</dbReference>
<evidence type="ECO:0000256" key="6">
    <source>
        <dbReference type="SAM" id="Phobius"/>
    </source>
</evidence>
<dbReference type="RefSeq" id="XP_013407756.1">
    <property type="nucleotide sequence ID" value="XM_013552302.1"/>
</dbReference>
<dbReference type="AlphaFoldDB" id="A0A1S3JC43"/>
<dbReference type="GO" id="GO:0004930">
    <property type="term" value="F:G protein-coupled receptor activity"/>
    <property type="evidence" value="ECO:0007669"/>
    <property type="project" value="UniProtKB-KW"/>
</dbReference>
<feature type="transmembrane region" description="Helical" evidence="6">
    <location>
        <begin position="71"/>
        <end position="92"/>
    </location>
</feature>
<keyword evidence="2" id="KW-0297">G-protein coupled receptor</keyword>
<dbReference type="PANTHER" id="PTHR24243">
    <property type="entry name" value="G-PROTEIN COUPLED RECEPTOR"/>
    <property type="match status" value="1"/>
</dbReference>
<keyword evidence="6" id="KW-0812">Transmembrane</keyword>
<gene>
    <name evidence="8" type="primary">LOC106171827</name>
</gene>
<keyword evidence="7" id="KW-1185">Reference proteome</keyword>
<dbReference type="GO" id="GO:0005886">
    <property type="term" value="C:plasma membrane"/>
    <property type="evidence" value="ECO:0007669"/>
    <property type="project" value="TreeGrafter"/>
</dbReference>
<keyword evidence="4" id="KW-0807">Transducer</keyword>
<dbReference type="InParanoid" id="A0A1S3JC43"/>
<dbReference type="SUPFAM" id="SSF81321">
    <property type="entry name" value="Family A G protein-coupled receptor-like"/>
    <property type="match status" value="1"/>
</dbReference>
<accession>A0A1S3JC43</accession>
<comment type="subcellular location">
    <subcellularLocation>
        <location evidence="1">Membrane</location>
        <topology evidence="1">Multi-pass membrane protein</topology>
    </subcellularLocation>
</comment>
<feature type="transmembrane region" description="Helical" evidence="6">
    <location>
        <begin position="314"/>
        <end position="335"/>
    </location>
</feature>
<name>A0A1S3JC43_LINAN</name>
<evidence type="ECO:0000256" key="3">
    <source>
        <dbReference type="ARBA" id="ARBA00023170"/>
    </source>
</evidence>
<evidence type="ECO:0000256" key="4">
    <source>
        <dbReference type="ARBA" id="ARBA00023224"/>
    </source>
</evidence>
<organism evidence="7 8">
    <name type="scientific">Lingula anatina</name>
    <name type="common">Brachiopod</name>
    <name type="synonym">Lingula unguis</name>
    <dbReference type="NCBI Taxonomy" id="7574"/>
    <lineage>
        <taxon>Eukaryota</taxon>
        <taxon>Metazoa</taxon>
        <taxon>Spiralia</taxon>
        <taxon>Lophotrochozoa</taxon>
        <taxon>Brachiopoda</taxon>
        <taxon>Linguliformea</taxon>
        <taxon>Lingulata</taxon>
        <taxon>Lingulida</taxon>
        <taxon>Linguloidea</taxon>
        <taxon>Lingulidae</taxon>
        <taxon>Lingula</taxon>
    </lineage>
</organism>
<sequence length="400" mass="45407">MQDDGIFDVDNASQWQNDTDFYYDTILPPLFLKALSEYYFPLLAIVGFIVNIISSILFSRAPNLRTISKSHYLAAMTAADAGCLATALINWSPTININLFLVEGLCQLILCCSYIFHFLSIWFTIAFLTDIYICTCMVGKARKMCTVLRSKFVITALTVLAIVMFLHITWMSGIVEGQCVLLVKYEPSLAVIDSIQMAVTIFIPDVCILVLVALIVRKKVFGVCMAKRRLSSDANGATQCLNTTNDLSRPAPKSPQRRENVNHKQNLKMNCLAVSLVVLHVLIIMPDHVVKLRLHYLQFSDGHQPDLNEYHLQWLLSNIGQLRFVLDFIIFIIVLRDFRIALRSLLASWHSKMMRLLKACFCTDRVRYSDGRIIEESFSLTEEPVSKSTSDYEKHGDVPM</sequence>